<name>A0A4Y3KS59_9CELL</name>
<evidence type="ECO:0008006" key="4">
    <source>
        <dbReference type="Google" id="ProtNLM"/>
    </source>
</evidence>
<proteinExistence type="predicted"/>
<feature type="region of interest" description="Disordered" evidence="1">
    <location>
        <begin position="1"/>
        <end position="39"/>
    </location>
</feature>
<reference evidence="2" key="1">
    <citation type="submission" date="2019-06" db="EMBL/GenBank/DDBJ databases">
        <title>Whole genome shotgun sequence of Cellulomonas cellasea NBRC 3753.</title>
        <authorList>
            <person name="Hosoyama A."/>
            <person name="Uohara A."/>
            <person name="Ohji S."/>
            <person name="Ichikawa N."/>
        </authorList>
    </citation>
    <scope>NUCLEOTIDE SEQUENCE [LARGE SCALE GENOMIC DNA]</scope>
    <source>
        <strain evidence="2">NBRC 3753</strain>
    </source>
</reference>
<dbReference type="Gene3D" id="3.40.630.10">
    <property type="entry name" value="Zn peptidases"/>
    <property type="match status" value="1"/>
</dbReference>
<gene>
    <name evidence="2" type="ORF">CCE01nite_07520</name>
</gene>
<dbReference type="SUPFAM" id="SSF53187">
    <property type="entry name" value="Zn-dependent exopeptidases"/>
    <property type="match status" value="1"/>
</dbReference>
<dbReference type="AlphaFoldDB" id="A0A4Y3KS59"/>
<comment type="caution">
    <text evidence="2">The sequence shown here is derived from an EMBL/GenBank/DDBJ whole genome shotgun (WGS) entry which is preliminary data.</text>
</comment>
<keyword evidence="3" id="KW-1185">Reference proteome</keyword>
<evidence type="ECO:0000256" key="1">
    <source>
        <dbReference type="SAM" id="MobiDB-lite"/>
    </source>
</evidence>
<evidence type="ECO:0000313" key="2">
    <source>
        <dbReference type="EMBL" id="GEA86803.1"/>
    </source>
</evidence>
<organism evidence="2 3">
    <name type="scientific">Cellulomonas cellasea</name>
    <dbReference type="NCBI Taxonomy" id="43670"/>
    <lineage>
        <taxon>Bacteria</taxon>
        <taxon>Bacillati</taxon>
        <taxon>Actinomycetota</taxon>
        <taxon>Actinomycetes</taxon>
        <taxon>Micrococcales</taxon>
        <taxon>Cellulomonadaceae</taxon>
        <taxon>Cellulomonas</taxon>
    </lineage>
</organism>
<dbReference type="Proteomes" id="UP000317046">
    <property type="component" value="Unassembled WGS sequence"/>
</dbReference>
<protein>
    <recommendedName>
        <fullName evidence="4">Peptidase M14 carboxypeptidase A domain-containing protein</fullName>
    </recommendedName>
</protein>
<feature type="compositionally biased region" description="Basic and acidic residues" evidence="1">
    <location>
        <begin position="1"/>
        <end position="18"/>
    </location>
</feature>
<accession>A0A4Y3KS59</accession>
<sequence length="478" mass="48851">MVGSEGRRTVDGERRPDAVQRSTRCAPDPDLGASRPGPVPGNAVLAAATVAALGTRETATAAALGAQGTATAGRAVQRAPDPAKVAAAATQATQATADAQLLRTIQLLPPLPGQFAVAGALLRAAAQAGVPIGLDAAGNAATTAHLFAGKVPDVALVVAGVHGSEQSGVEVAERLLVQLRTMQPHFTVVVVPRLFPANVASRGAWEEKLAKTQSGIAVAKYQQLRNAANDPGRATPGEMDPNRQFPDLGKDLDLAKPLDAKGRVVEPSNIALMALIEAFKPSRIVSVHAIKDLGQAGIFADPHPSTAAAGDPQAQAADALALTMAKRADALGVNTRGNRRGTAWTSLYPGQDKALSAKQMAVEAARGRSLGQWAPSRGMTVVTVEVAEQHRSGSAVADPGRAAELEAEATVIREIFLGPPPPAPAPVPAAPGAATPAVQPSAVQRSAVQPGAVQRLLVRGAGAAGNDAAAWLVERLRR</sequence>
<dbReference type="EMBL" id="BJLR01000009">
    <property type="protein sequence ID" value="GEA86803.1"/>
    <property type="molecule type" value="Genomic_DNA"/>
</dbReference>
<evidence type="ECO:0000313" key="3">
    <source>
        <dbReference type="Proteomes" id="UP000317046"/>
    </source>
</evidence>